<gene>
    <name evidence="2" type="ORF">ABT39_MTgene881</name>
</gene>
<accession>A0A117NJ73</accession>
<evidence type="ECO:0000313" key="2">
    <source>
        <dbReference type="EMBL" id="KUM51035.1"/>
    </source>
</evidence>
<feature type="region of interest" description="Disordered" evidence="1">
    <location>
        <begin position="25"/>
        <end position="60"/>
    </location>
</feature>
<dbReference type="EMBL" id="LKAM01000001">
    <property type="protein sequence ID" value="KUM51035.1"/>
    <property type="molecule type" value="Genomic_DNA"/>
</dbReference>
<sequence length="60" mass="7658">MHGHRKKKLKSRLRTVHHRKNYRLQDLHQKQRNRPMRSKMNRPRILYQKKNYQLQDLLQK</sequence>
<keyword evidence="2" id="KW-0496">Mitochondrion</keyword>
<dbReference type="AlphaFoldDB" id="A0A117NJ73"/>
<geneLocation type="mitochondrion" evidence="2"/>
<organism evidence="2">
    <name type="scientific">Picea glauca</name>
    <name type="common">White spruce</name>
    <name type="synonym">Pinus glauca</name>
    <dbReference type="NCBI Taxonomy" id="3330"/>
    <lineage>
        <taxon>Eukaryota</taxon>
        <taxon>Viridiplantae</taxon>
        <taxon>Streptophyta</taxon>
        <taxon>Embryophyta</taxon>
        <taxon>Tracheophyta</taxon>
        <taxon>Spermatophyta</taxon>
        <taxon>Pinopsida</taxon>
        <taxon>Pinidae</taxon>
        <taxon>Conifers I</taxon>
        <taxon>Pinales</taxon>
        <taxon>Pinaceae</taxon>
        <taxon>Picea</taxon>
    </lineage>
</organism>
<feature type="compositionally biased region" description="Polar residues" evidence="1">
    <location>
        <begin position="50"/>
        <end position="60"/>
    </location>
</feature>
<evidence type="ECO:0000256" key="1">
    <source>
        <dbReference type="SAM" id="MobiDB-lite"/>
    </source>
</evidence>
<name>A0A117NJ73_PICGL</name>
<proteinExistence type="predicted"/>
<protein>
    <submittedName>
        <fullName evidence="2">Uncharacterized protein</fullName>
    </submittedName>
</protein>
<comment type="caution">
    <text evidence="2">The sequence shown here is derived from an EMBL/GenBank/DDBJ whole genome shotgun (WGS) entry which is preliminary data.</text>
</comment>
<feature type="compositionally biased region" description="Basic residues" evidence="1">
    <location>
        <begin position="30"/>
        <end position="42"/>
    </location>
</feature>
<reference evidence="2" key="1">
    <citation type="journal article" date="2015" name="Genome Biol. Evol.">
        <title>Organellar Genomes of White Spruce (Picea glauca): Assembly and Annotation.</title>
        <authorList>
            <person name="Jackman S.D."/>
            <person name="Warren R.L."/>
            <person name="Gibb E.A."/>
            <person name="Vandervalk B.P."/>
            <person name="Mohamadi H."/>
            <person name="Chu J."/>
            <person name="Raymond A."/>
            <person name="Pleasance S."/>
            <person name="Coope R."/>
            <person name="Wildung M.R."/>
            <person name="Ritland C.E."/>
            <person name="Bousquet J."/>
            <person name="Jones S.J."/>
            <person name="Bohlmann J."/>
            <person name="Birol I."/>
        </authorList>
    </citation>
    <scope>NUCLEOTIDE SEQUENCE [LARGE SCALE GENOMIC DNA]</scope>
    <source>
        <tissue evidence="2">Flushing bud</tissue>
    </source>
</reference>